<protein>
    <submittedName>
        <fullName evidence="5">Surfactin synthase subunit 1</fullName>
    </submittedName>
</protein>
<dbReference type="InterPro" id="IPR023213">
    <property type="entry name" value="CAT-like_dom_sf"/>
</dbReference>
<dbReference type="SUPFAM" id="SSF52777">
    <property type="entry name" value="CoA-dependent acyltransferases"/>
    <property type="match status" value="2"/>
</dbReference>
<dbReference type="OrthoDB" id="2472181at2"/>
<sequence length="1053" mass="112194">MTVLLEPTTATRAFVRGATMHGLFQDAARRFPEAIAVSHRGAGVSYRELDAASDGYAALLQARGVRPGHLVPVLMERGTPLIAVLLALFKCGAAYSFLDARWPVDRLEAVIAQLEAPLLVTGGEGDWPVPVWAPPAEELTVTAARGLRPAPVAVDGSDACSVFFTSGSTGTPKGVVSRHENVVRLFDGDDFYAELGPGTVMPQTAPPTWDGFALDCWSMLLTGGRTVLLDETVLVPRTLRALIAEEGVNAAFMTTQLFNMLVTTDVGAFAGMKWLSIGGERAAPTRVRAFLAEHPGIRLLNVYGPVECGAVVTGHPVRPEDCDDPAGIPLGRALAHTDVYVLDGTRVCAPGESGELCLGGPGLARGYLGDPALTAEAFVTVEIDGRAQRLYRTGDLGHRSASGVFHYTGRGDRQIKVRGHRIEPAEVERAVERVATVTGAAVVPMPKPDGSYHGLALFYTRGEGGTGPEALRERLVTLLPEYLVPRRVHLLDEFPQLANGKVDRRALAARVRPAHDRPETAQEAFEGTAALVADGFASVLDLDRVPGDVSFFELGGSSLEAARLCQHLDAVLGAAVQPSQIFRTPSVRRLAAWLDATDRSARAADAPVPGLAPGEILLPPEQSGFLFAAAHDKDGLGGLCRMTWWLGGPVDLEALTAAVGDVHRRHQALHARYLIRNNEIGYAVVPERPAEAEVIRLPDAADEGAAATAWLAAAFTPLAVREARVWRCAAVRAKDTGRTLFGLVAHHVAFDGASETVLARDLSLAYAARLAGRAPAFAAPAPTLAEVSADHRRAISRVDLAAQAEYWEDQLELQEPLELPGRADNDVNAGPGYSPTGTVTRAELVRWDERARALGTTRFALLAAQFGLVLRELTGQADIAVKVPVARRGSEVLAGAVTCRVDLLFLRFWPPHKDDGSGLLEQAVTHVDEALAAQETGGARLSRTVVLTGGGESLRPMPSFLMQDDPDPLLELAHCTAELSRIGAPTMFTELELDVRTTADGALITASVRTDRIPAEIADRVVTAYAECLRRGPGARAEAPAASLTSKDASCVY</sequence>
<proteinExistence type="predicted"/>
<comment type="cofactor">
    <cofactor evidence="1">
        <name>pantetheine 4'-phosphate</name>
        <dbReference type="ChEBI" id="CHEBI:47942"/>
    </cofactor>
</comment>
<dbReference type="InterPro" id="IPR036736">
    <property type="entry name" value="ACP-like_sf"/>
</dbReference>
<name>A0A387HPL0_9ACTN</name>
<evidence type="ECO:0000313" key="5">
    <source>
        <dbReference type="EMBL" id="AYG82962.1"/>
    </source>
</evidence>
<dbReference type="Proteomes" id="UP000271554">
    <property type="component" value="Chromosome"/>
</dbReference>
<dbReference type="RefSeq" id="WP_120723457.1">
    <property type="nucleotide sequence ID" value="NZ_CP032698.1"/>
</dbReference>
<dbReference type="GO" id="GO:0043041">
    <property type="term" value="P:amino acid activation for nonribosomal peptide biosynthetic process"/>
    <property type="evidence" value="ECO:0007669"/>
    <property type="project" value="TreeGrafter"/>
</dbReference>
<evidence type="ECO:0000313" key="6">
    <source>
        <dbReference type="Proteomes" id="UP000271554"/>
    </source>
</evidence>
<feature type="domain" description="Carrier" evidence="4">
    <location>
        <begin position="523"/>
        <end position="598"/>
    </location>
</feature>
<dbReference type="GO" id="GO:0005737">
    <property type="term" value="C:cytoplasm"/>
    <property type="evidence" value="ECO:0007669"/>
    <property type="project" value="TreeGrafter"/>
</dbReference>
<dbReference type="PANTHER" id="PTHR45527">
    <property type="entry name" value="NONRIBOSOMAL PEPTIDE SYNTHETASE"/>
    <property type="match status" value="1"/>
</dbReference>
<dbReference type="InterPro" id="IPR000873">
    <property type="entry name" value="AMP-dep_synth/lig_dom"/>
</dbReference>
<dbReference type="Gene3D" id="1.10.1200.10">
    <property type="entry name" value="ACP-like"/>
    <property type="match status" value="1"/>
</dbReference>
<evidence type="ECO:0000256" key="2">
    <source>
        <dbReference type="ARBA" id="ARBA00022450"/>
    </source>
</evidence>
<dbReference type="InterPro" id="IPR001242">
    <property type="entry name" value="Condensation_dom"/>
</dbReference>
<dbReference type="SUPFAM" id="SSF56801">
    <property type="entry name" value="Acetyl-CoA synthetase-like"/>
    <property type="match status" value="1"/>
</dbReference>
<keyword evidence="2" id="KW-0596">Phosphopantetheine</keyword>
<organism evidence="5 6">
    <name type="scientific">Streptomyces hundungensis</name>
    <dbReference type="NCBI Taxonomy" id="1077946"/>
    <lineage>
        <taxon>Bacteria</taxon>
        <taxon>Bacillati</taxon>
        <taxon>Actinomycetota</taxon>
        <taxon>Actinomycetes</taxon>
        <taxon>Kitasatosporales</taxon>
        <taxon>Streptomycetaceae</taxon>
        <taxon>Streptomyces</taxon>
    </lineage>
</organism>
<reference evidence="5 6" key="1">
    <citation type="submission" date="2018-10" db="EMBL/GenBank/DDBJ databases">
        <title>Relationship between Morphology and Antimicrobial Activity in Streptomyces.</title>
        <authorList>
            <person name="Kang H.J."/>
            <person name="Kim S.B."/>
        </authorList>
    </citation>
    <scope>NUCLEOTIDE SEQUENCE [LARGE SCALE GENOMIC DNA]</scope>
    <source>
        <strain evidence="5 6">BH38</strain>
    </source>
</reference>
<keyword evidence="3" id="KW-0597">Phosphoprotein</keyword>
<dbReference type="PROSITE" id="PS00455">
    <property type="entry name" value="AMP_BINDING"/>
    <property type="match status" value="1"/>
</dbReference>
<dbReference type="SMART" id="SM00823">
    <property type="entry name" value="PKS_PP"/>
    <property type="match status" value="1"/>
</dbReference>
<dbReference type="InterPro" id="IPR010071">
    <property type="entry name" value="AA_adenyl_dom"/>
</dbReference>
<evidence type="ECO:0000259" key="4">
    <source>
        <dbReference type="PROSITE" id="PS50075"/>
    </source>
</evidence>
<dbReference type="InterPro" id="IPR009081">
    <property type="entry name" value="PP-bd_ACP"/>
</dbReference>
<dbReference type="InterPro" id="IPR006162">
    <property type="entry name" value="Ppantetheine_attach_site"/>
</dbReference>
<dbReference type="GO" id="GO:0008610">
    <property type="term" value="P:lipid biosynthetic process"/>
    <property type="evidence" value="ECO:0007669"/>
    <property type="project" value="UniProtKB-ARBA"/>
</dbReference>
<dbReference type="NCBIfam" id="TIGR01733">
    <property type="entry name" value="AA-adenyl-dom"/>
    <property type="match status" value="1"/>
</dbReference>
<dbReference type="GO" id="GO:0017000">
    <property type="term" value="P:antibiotic biosynthetic process"/>
    <property type="evidence" value="ECO:0007669"/>
    <property type="project" value="UniProtKB-ARBA"/>
</dbReference>
<dbReference type="GO" id="GO:0031177">
    <property type="term" value="F:phosphopantetheine binding"/>
    <property type="evidence" value="ECO:0007669"/>
    <property type="project" value="InterPro"/>
</dbReference>
<gene>
    <name evidence="5" type="primary">srfAA</name>
    <name evidence="5" type="ORF">DWB77_05154</name>
</gene>
<dbReference type="InterPro" id="IPR045851">
    <property type="entry name" value="AMP-bd_C_sf"/>
</dbReference>
<dbReference type="PANTHER" id="PTHR45527:SF1">
    <property type="entry name" value="FATTY ACID SYNTHASE"/>
    <property type="match status" value="1"/>
</dbReference>
<dbReference type="EMBL" id="CP032698">
    <property type="protein sequence ID" value="AYG82962.1"/>
    <property type="molecule type" value="Genomic_DNA"/>
</dbReference>
<dbReference type="Pfam" id="PF00501">
    <property type="entry name" value="AMP-binding"/>
    <property type="match status" value="1"/>
</dbReference>
<dbReference type="Gene3D" id="3.40.50.12780">
    <property type="entry name" value="N-terminal domain of ligase-like"/>
    <property type="match status" value="1"/>
</dbReference>
<dbReference type="KEGG" id="shun:DWB77_05154"/>
<dbReference type="GO" id="GO:0044550">
    <property type="term" value="P:secondary metabolite biosynthetic process"/>
    <property type="evidence" value="ECO:0007669"/>
    <property type="project" value="TreeGrafter"/>
</dbReference>
<dbReference type="PROSITE" id="PS00012">
    <property type="entry name" value="PHOSPHOPANTETHEINE"/>
    <property type="match status" value="1"/>
</dbReference>
<dbReference type="Gene3D" id="3.30.559.30">
    <property type="entry name" value="Nonribosomal peptide synthetase, condensation domain"/>
    <property type="match status" value="1"/>
</dbReference>
<accession>A0A387HPL0</accession>
<evidence type="ECO:0000256" key="3">
    <source>
        <dbReference type="ARBA" id="ARBA00022553"/>
    </source>
</evidence>
<dbReference type="Pfam" id="PF13193">
    <property type="entry name" value="AMP-binding_C"/>
    <property type="match status" value="1"/>
</dbReference>
<dbReference type="InterPro" id="IPR020806">
    <property type="entry name" value="PKS_PP-bd"/>
</dbReference>
<dbReference type="GO" id="GO:0003824">
    <property type="term" value="F:catalytic activity"/>
    <property type="evidence" value="ECO:0007669"/>
    <property type="project" value="InterPro"/>
</dbReference>
<dbReference type="Gene3D" id="3.30.300.30">
    <property type="match status" value="1"/>
</dbReference>
<dbReference type="InterPro" id="IPR025110">
    <property type="entry name" value="AMP-bd_C"/>
</dbReference>
<dbReference type="InterPro" id="IPR020845">
    <property type="entry name" value="AMP-binding_CS"/>
</dbReference>
<dbReference type="SUPFAM" id="SSF47336">
    <property type="entry name" value="ACP-like"/>
    <property type="match status" value="1"/>
</dbReference>
<dbReference type="Pfam" id="PF00550">
    <property type="entry name" value="PP-binding"/>
    <property type="match status" value="1"/>
</dbReference>
<dbReference type="Gene3D" id="3.30.559.10">
    <property type="entry name" value="Chloramphenicol acetyltransferase-like domain"/>
    <property type="match status" value="1"/>
</dbReference>
<dbReference type="InterPro" id="IPR042099">
    <property type="entry name" value="ANL_N_sf"/>
</dbReference>
<dbReference type="PROSITE" id="PS50075">
    <property type="entry name" value="CARRIER"/>
    <property type="match status" value="1"/>
</dbReference>
<keyword evidence="6" id="KW-1185">Reference proteome</keyword>
<dbReference type="AlphaFoldDB" id="A0A387HPL0"/>
<dbReference type="Pfam" id="PF00668">
    <property type="entry name" value="Condensation"/>
    <property type="match status" value="1"/>
</dbReference>
<evidence type="ECO:0000256" key="1">
    <source>
        <dbReference type="ARBA" id="ARBA00001957"/>
    </source>
</evidence>